<proteinExistence type="predicted"/>
<keyword evidence="1" id="KW-0812">Transmembrane</keyword>
<protein>
    <recommendedName>
        <fullName evidence="4">ABC-2 type transporter domain-containing protein</fullName>
    </recommendedName>
</protein>
<dbReference type="EMBL" id="CP095065">
    <property type="protein sequence ID" value="UOQ69411.1"/>
    <property type="molecule type" value="Genomic_DNA"/>
</dbReference>
<dbReference type="Proteomes" id="UP000830401">
    <property type="component" value="Plasmid unnamed4"/>
</dbReference>
<dbReference type="RefSeq" id="WP_245127161.1">
    <property type="nucleotide sequence ID" value="NZ_CP095065.1"/>
</dbReference>
<evidence type="ECO:0000313" key="3">
    <source>
        <dbReference type="Proteomes" id="UP000830401"/>
    </source>
</evidence>
<name>A0ABY4GEQ8_9BACT</name>
<feature type="transmembrane region" description="Helical" evidence="1">
    <location>
        <begin position="77"/>
        <end position="97"/>
    </location>
</feature>
<evidence type="ECO:0008006" key="4">
    <source>
        <dbReference type="Google" id="ProtNLM"/>
    </source>
</evidence>
<evidence type="ECO:0000256" key="1">
    <source>
        <dbReference type="SAM" id="Phobius"/>
    </source>
</evidence>
<organism evidence="2 3">
    <name type="scientific">Hymenobacter volaticus</name>
    <dbReference type="NCBI Taxonomy" id="2932254"/>
    <lineage>
        <taxon>Bacteria</taxon>
        <taxon>Pseudomonadati</taxon>
        <taxon>Bacteroidota</taxon>
        <taxon>Cytophagia</taxon>
        <taxon>Cytophagales</taxon>
        <taxon>Hymenobacteraceae</taxon>
        <taxon>Hymenobacter</taxon>
    </lineage>
</organism>
<gene>
    <name evidence="2" type="ORF">MUN86_27390</name>
</gene>
<keyword evidence="1" id="KW-1133">Transmembrane helix</keyword>
<reference evidence="2" key="1">
    <citation type="submission" date="2022-04" db="EMBL/GenBank/DDBJ databases">
        <title>Hymenobacter sp. isolated from the air.</title>
        <authorList>
            <person name="Won M."/>
            <person name="Lee C.-M."/>
            <person name="Woen H.-Y."/>
            <person name="Kwon S.-W."/>
        </authorList>
    </citation>
    <scope>NUCLEOTIDE SEQUENCE</scope>
    <source>
        <strain evidence="2">5420S-77</strain>
        <plasmid evidence="2">unnamed4</plasmid>
    </source>
</reference>
<accession>A0ABY4GEQ8</accession>
<evidence type="ECO:0000313" key="2">
    <source>
        <dbReference type="EMBL" id="UOQ69411.1"/>
    </source>
</evidence>
<keyword evidence="1" id="KW-0472">Membrane</keyword>
<keyword evidence="3" id="KW-1185">Reference proteome</keyword>
<geneLocation type="plasmid" evidence="2 3">
    <name>unnamed4</name>
</geneLocation>
<keyword evidence="2" id="KW-0614">Plasmid</keyword>
<sequence>MVGGRGLRGGRGGRPRRADPDAFTHLYHPASKAAYLGGRFVAALALNSLLLLAVPLGILLAMYFSGIEAELLGPFRTASYLSVCCFILLPNAFFATATQFSGAALSRRIMGSYLGATALWATAYLLGLVLQQGNGLIWWTPWDLLR</sequence>
<feature type="transmembrane region" description="Helical" evidence="1">
    <location>
        <begin position="109"/>
        <end position="130"/>
    </location>
</feature>
<feature type="transmembrane region" description="Helical" evidence="1">
    <location>
        <begin position="40"/>
        <end position="65"/>
    </location>
</feature>